<reference evidence="1 2" key="1">
    <citation type="submission" date="2017-04" db="EMBL/GenBank/DDBJ databases">
        <title>Novel microbial lineages endemic to geothermal iron-oxide mats fill important gaps in the evolutionary history of Archaea.</title>
        <authorList>
            <person name="Jay Z.J."/>
            <person name="Beam J.P."/>
            <person name="Dlakic M."/>
            <person name="Rusch D.B."/>
            <person name="Kozubal M.A."/>
            <person name="Inskeep W.P."/>
        </authorList>
    </citation>
    <scope>NUCLEOTIDE SEQUENCE [LARGE SCALE GENOMIC DNA]</scope>
    <source>
        <strain evidence="1">BE_D</strain>
    </source>
</reference>
<name>A0A2R6C6H0_9ARCH</name>
<dbReference type="SUPFAM" id="SSF158702">
    <property type="entry name" value="Sec63 N-terminal domain-like"/>
    <property type="match status" value="1"/>
</dbReference>
<evidence type="ECO:0000313" key="2">
    <source>
        <dbReference type="Proteomes" id="UP000242015"/>
    </source>
</evidence>
<proteinExistence type="predicted"/>
<dbReference type="AlphaFoldDB" id="A0A2R6C6H0"/>
<comment type="caution">
    <text evidence="1">The sequence shown here is derived from an EMBL/GenBank/DDBJ whole genome shotgun (WGS) entry which is preliminary data.</text>
</comment>
<gene>
    <name evidence="1" type="ORF">B9Q04_15730</name>
</gene>
<sequence length="88" mass="9537">TLKSDRSLVKAYTDLSVRLESGVKSELLPLVGLRGIGRVRARQLYNSGIKTLKDVAEAPVEKLTQLRGVTTQLALSIKEQASKLSSSV</sequence>
<protein>
    <submittedName>
        <fullName evidence="1">Uncharacterized protein</fullName>
    </submittedName>
</protein>
<organism evidence="1 2">
    <name type="scientific">Candidatus Marsarchaeota G2 archaeon BE_D</name>
    <dbReference type="NCBI Taxonomy" id="1978158"/>
    <lineage>
        <taxon>Archaea</taxon>
        <taxon>Candidatus Marsarchaeota</taxon>
        <taxon>Candidatus Marsarchaeota group 2</taxon>
    </lineage>
</organism>
<evidence type="ECO:0000313" key="1">
    <source>
        <dbReference type="EMBL" id="PSO06502.1"/>
    </source>
</evidence>
<dbReference type="EMBL" id="NEXF01000475">
    <property type="protein sequence ID" value="PSO06502.1"/>
    <property type="molecule type" value="Genomic_DNA"/>
</dbReference>
<dbReference type="Gene3D" id="1.10.3380.20">
    <property type="match status" value="1"/>
</dbReference>
<dbReference type="Proteomes" id="UP000242015">
    <property type="component" value="Unassembled WGS sequence"/>
</dbReference>
<dbReference type="Gene3D" id="1.10.150.20">
    <property type="entry name" value="5' to 3' exonuclease, C-terminal subdomain"/>
    <property type="match status" value="1"/>
</dbReference>
<accession>A0A2R6C6H0</accession>
<feature type="non-terminal residue" evidence="1">
    <location>
        <position position="1"/>
    </location>
</feature>
<dbReference type="Pfam" id="PF14520">
    <property type="entry name" value="HHH_5"/>
    <property type="match status" value="1"/>
</dbReference>